<accession>A0A229NYB5</accession>
<evidence type="ECO:0000313" key="4">
    <source>
        <dbReference type="Proteomes" id="UP000215145"/>
    </source>
</evidence>
<keyword evidence="1" id="KW-0677">Repeat</keyword>
<dbReference type="Gene3D" id="2.160.20.10">
    <property type="entry name" value="Single-stranded right-handed beta-helix, Pectin lyase-like"/>
    <property type="match status" value="3"/>
</dbReference>
<keyword evidence="4" id="KW-1185">Reference proteome</keyword>
<dbReference type="AlphaFoldDB" id="A0A229NYB5"/>
<protein>
    <recommendedName>
        <fullName evidence="2">Right handed beta helix domain-containing protein</fullName>
    </recommendedName>
</protein>
<sequence>MAVIKVFPGSPTAIQDAVASANEGDVILVHRGVYHENVRIQSNKNNLRIVAKTKRCAVLDGRFVLPEAFVLESVAGVEIDGFKVKNYISGGIRIVQGKSHQILENDISDISGKTRKGRAFGIFADRSEGNLLMRNKIQRIGKAGTGIGIQLSGSSGNWIVRNQILNNSLFGIKIGGGLHNAIVGNRITGNKSDGIRTSKSDNSLILDNKLEHNGGNGVFGRSTNNLIIDSTIKNNHKNGLLFSFNYNLSCGNKIQNNRQSGVAIRSDFNDIQRNHIARNKNNGVLIRAPHADNFVFENRLKRNTPTNIKDRGKNNTFLRNKSNYIERK</sequence>
<comment type="caution">
    <text evidence="3">The sequence shown here is derived from an EMBL/GenBank/DDBJ whole genome shotgun (WGS) entry which is preliminary data.</text>
</comment>
<feature type="domain" description="Right handed beta helix" evidence="2">
    <location>
        <begin position="121"/>
        <end position="243"/>
    </location>
</feature>
<dbReference type="Pfam" id="PF13229">
    <property type="entry name" value="Beta_helix"/>
    <property type="match status" value="1"/>
</dbReference>
<proteinExistence type="predicted"/>
<dbReference type="InterPro" id="IPR051550">
    <property type="entry name" value="SCF-Subunits/Alg-Epimerases"/>
</dbReference>
<dbReference type="PANTHER" id="PTHR22990:SF15">
    <property type="entry name" value="F-BOX ONLY PROTEIN 10"/>
    <property type="match status" value="1"/>
</dbReference>
<dbReference type="RefSeq" id="WP_089525446.1">
    <property type="nucleotide sequence ID" value="NZ_NMUQ01000002.1"/>
</dbReference>
<organism evidence="3 4">
    <name type="scientific">Paenibacillus herberti</name>
    <dbReference type="NCBI Taxonomy" id="1619309"/>
    <lineage>
        <taxon>Bacteria</taxon>
        <taxon>Bacillati</taxon>
        <taxon>Bacillota</taxon>
        <taxon>Bacilli</taxon>
        <taxon>Bacillales</taxon>
        <taxon>Paenibacillaceae</taxon>
        <taxon>Paenibacillus</taxon>
    </lineage>
</organism>
<dbReference type="InterPro" id="IPR011050">
    <property type="entry name" value="Pectin_lyase_fold/virulence"/>
</dbReference>
<dbReference type="InterPro" id="IPR039448">
    <property type="entry name" value="Beta_helix"/>
</dbReference>
<dbReference type="InterPro" id="IPR012334">
    <property type="entry name" value="Pectin_lyas_fold"/>
</dbReference>
<evidence type="ECO:0000256" key="1">
    <source>
        <dbReference type="ARBA" id="ARBA00022737"/>
    </source>
</evidence>
<name>A0A229NYB5_9BACL</name>
<dbReference type="SMART" id="SM00710">
    <property type="entry name" value="PbH1"/>
    <property type="match status" value="7"/>
</dbReference>
<dbReference type="SUPFAM" id="SSF51126">
    <property type="entry name" value="Pectin lyase-like"/>
    <property type="match status" value="2"/>
</dbReference>
<gene>
    <name evidence="3" type="ORF">CGZ75_17080</name>
</gene>
<evidence type="ECO:0000259" key="2">
    <source>
        <dbReference type="Pfam" id="PF13229"/>
    </source>
</evidence>
<dbReference type="OrthoDB" id="338827at2"/>
<dbReference type="PANTHER" id="PTHR22990">
    <property type="entry name" value="F-BOX ONLY PROTEIN"/>
    <property type="match status" value="1"/>
</dbReference>
<dbReference type="EMBL" id="NMUQ01000002">
    <property type="protein sequence ID" value="OXM14629.1"/>
    <property type="molecule type" value="Genomic_DNA"/>
</dbReference>
<dbReference type="InterPro" id="IPR006626">
    <property type="entry name" value="PbH1"/>
</dbReference>
<evidence type="ECO:0000313" key="3">
    <source>
        <dbReference type="EMBL" id="OXM14629.1"/>
    </source>
</evidence>
<dbReference type="Proteomes" id="UP000215145">
    <property type="component" value="Unassembled WGS sequence"/>
</dbReference>
<reference evidence="3 4" key="1">
    <citation type="submission" date="2017-07" db="EMBL/GenBank/DDBJ databases">
        <title>Paenibacillus herberti R33 genome sequencing and assembly.</title>
        <authorList>
            <person name="Su W."/>
        </authorList>
    </citation>
    <scope>NUCLEOTIDE SEQUENCE [LARGE SCALE GENOMIC DNA]</scope>
    <source>
        <strain evidence="3 4">R33</strain>
    </source>
</reference>